<evidence type="ECO:0000256" key="6">
    <source>
        <dbReference type="SAM" id="Phobius"/>
    </source>
</evidence>
<feature type="transmembrane region" description="Helical" evidence="6">
    <location>
        <begin position="92"/>
        <end position="114"/>
    </location>
</feature>
<reference evidence="7 8" key="1">
    <citation type="submission" date="2020-07" db="EMBL/GenBank/DDBJ databases">
        <title>Vallitalea guaymasensis genome.</title>
        <authorList>
            <person name="Postec A."/>
        </authorList>
    </citation>
    <scope>NUCLEOTIDE SEQUENCE [LARGE SCALE GENOMIC DNA]</scope>
    <source>
        <strain evidence="7 8">Ra1766G1</strain>
    </source>
</reference>
<keyword evidence="5 6" id="KW-0472">Membrane</keyword>
<dbReference type="CDD" id="cd16914">
    <property type="entry name" value="EcfT"/>
    <property type="match status" value="1"/>
</dbReference>
<dbReference type="AlphaFoldDB" id="A0A8J8SD51"/>
<dbReference type="InterPro" id="IPR051611">
    <property type="entry name" value="ECF_transporter_component"/>
</dbReference>
<dbReference type="RefSeq" id="WP_212690540.1">
    <property type="nucleotide sequence ID" value="NZ_CP058561.1"/>
</dbReference>
<keyword evidence="2" id="KW-1003">Cell membrane</keyword>
<dbReference type="InterPro" id="IPR003339">
    <property type="entry name" value="ABC/ECF_trnsptr_transmembrane"/>
</dbReference>
<keyword evidence="4 6" id="KW-1133">Transmembrane helix</keyword>
<evidence type="ECO:0000256" key="2">
    <source>
        <dbReference type="ARBA" id="ARBA00022475"/>
    </source>
</evidence>
<dbReference type="PANTHER" id="PTHR34857:SF2">
    <property type="entry name" value="SLL0384 PROTEIN"/>
    <property type="match status" value="1"/>
</dbReference>
<feature type="transmembrane region" description="Helical" evidence="6">
    <location>
        <begin position="44"/>
        <end position="61"/>
    </location>
</feature>
<evidence type="ECO:0000313" key="7">
    <source>
        <dbReference type="EMBL" id="QUH30369.1"/>
    </source>
</evidence>
<dbReference type="Pfam" id="PF02361">
    <property type="entry name" value="CbiQ"/>
    <property type="match status" value="1"/>
</dbReference>
<organism evidence="7 8">
    <name type="scientific">Vallitalea guaymasensis</name>
    <dbReference type="NCBI Taxonomy" id="1185412"/>
    <lineage>
        <taxon>Bacteria</taxon>
        <taxon>Bacillati</taxon>
        <taxon>Bacillota</taxon>
        <taxon>Clostridia</taxon>
        <taxon>Lachnospirales</taxon>
        <taxon>Vallitaleaceae</taxon>
        <taxon>Vallitalea</taxon>
    </lineage>
</organism>
<feature type="transmembrane region" description="Helical" evidence="6">
    <location>
        <begin position="67"/>
        <end position="85"/>
    </location>
</feature>
<sequence>MDNVMIGNFQRQKSGWITFDPRIKLFHVVVTGIIFFNIESWKSMFGYILSMILVMMALGVIGPAVKYMLLSLGLLFCYVVLPNIIDSQVIGSIGTLMFILVRFMPFCMMGTIIIRTVDVTELIGALNKLRFPRVLIVPFAVTVRFIPTIFIELKIIRDSMAIRNIQLSFYGFIRKPFRTIEYLLVPLLSRSGKIAEELAASAMTRAIDYPCKKTNVNKLYLRFIDYFYILYIIITGGMVIIWD</sequence>
<gene>
    <name evidence="7" type="ORF">HYG85_16235</name>
</gene>
<evidence type="ECO:0000256" key="4">
    <source>
        <dbReference type="ARBA" id="ARBA00022989"/>
    </source>
</evidence>
<evidence type="ECO:0000256" key="3">
    <source>
        <dbReference type="ARBA" id="ARBA00022692"/>
    </source>
</evidence>
<dbReference type="Proteomes" id="UP000677305">
    <property type="component" value="Chromosome"/>
</dbReference>
<proteinExistence type="predicted"/>
<dbReference type="EMBL" id="CP058561">
    <property type="protein sequence ID" value="QUH30369.1"/>
    <property type="molecule type" value="Genomic_DNA"/>
</dbReference>
<accession>A0A8J8SD51</accession>
<protein>
    <submittedName>
        <fullName evidence="7">Energy-coupling factor transporter transmembrane protein EcfT</fullName>
    </submittedName>
</protein>
<comment type="subcellular location">
    <subcellularLocation>
        <location evidence="1">Membrane</location>
        <topology evidence="1">Multi-pass membrane protein</topology>
    </subcellularLocation>
</comment>
<dbReference type="KEGG" id="vgu:HYG85_16235"/>
<keyword evidence="3 6" id="KW-0812">Transmembrane</keyword>
<evidence type="ECO:0000313" key="8">
    <source>
        <dbReference type="Proteomes" id="UP000677305"/>
    </source>
</evidence>
<keyword evidence="8" id="KW-1185">Reference proteome</keyword>
<evidence type="ECO:0000256" key="5">
    <source>
        <dbReference type="ARBA" id="ARBA00023136"/>
    </source>
</evidence>
<feature type="transmembrane region" description="Helical" evidence="6">
    <location>
        <begin position="134"/>
        <end position="153"/>
    </location>
</feature>
<dbReference type="PANTHER" id="PTHR34857">
    <property type="entry name" value="SLL0384 PROTEIN"/>
    <property type="match status" value="1"/>
</dbReference>
<evidence type="ECO:0000256" key="1">
    <source>
        <dbReference type="ARBA" id="ARBA00004141"/>
    </source>
</evidence>
<dbReference type="GO" id="GO:0005886">
    <property type="term" value="C:plasma membrane"/>
    <property type="evidence" value="ECO:0007669"/>
    <property type="project" value="UniProtKB-ARBA"/>
</dbReference>
<feature type="transmembrane region" description="Helical" evidence="6">
    <location>
        <begin position="223"/>
        <end position="242"/>
    </location>
</feature>
<name>A0A8J8SD51_9FIRM</name>